<proteinExistence type="predicted"/>
<sequence length="231" mass="25851">MNPQTAKREADLLRWYRRQRSSPPEQKPSQKPSPLVQKIQAQPGISEDQQWHLWHDNTQALERMRSRPFDATQVLIQRRKVQDLLDAQLEGESAVIEHQRSLKIIEGQLMLGVAQIKAQITRSEDTAGHSVSAEICRRCLGYYRQALNQLADCLHVILGEISSVTDGCSPDLELIDQAQDVAASAIAIAAEREAEVARVVLAARGERARAHVRSGSGSKKPGKFRHRRKGS</sequence>
<name>A0A6H1ZT12_9ZZZZ</name>
<dbReference type="EMBL" id="MT144236">
    <property type="protein sequence ID" value="QJA51076.1"/>
    <property type="molecule type" value="Genomic_DNA"/>
</dbReference>
<feature type="compositionally biased region" description="Basic residues" evidence="1">
    <location>
        <begin position="220"/>
        <end position="231"/>
    </location>
</feature>
<reference evidence="2" key="1">
    <citation type="submission" date="2020-03" db="EMBL/GenBank/DDBJ databases">
        <title>The deep terrestrial virosphere.</title>
        <authorList>
            <person name="Holmfeldt K."/>
            <person name="Nilsson E."/>
            <person name="Simone D."/>
            <person name="Lopez-Fernandez M."/>
            <person name="Wu X."/>
            <person name="de Brujin I."/>
            <person name="Lundin D."/>
            <person name="Andersson A."/>
            <person name="Bertilsson S."/>
            <person name="Dopson M."/>
        </authorList>
    </citation>
    <scope>NUCLEOTIDE SEQUENCE</scope>
    <source>
        <strain evidence="2">TM448A01973</strain>
        <strain evidence="3">TM448B02147</strain>
    </source>
</reference>
<dbReference type="AlphaFoldDB" id="A0A6H1ZT12"/>
<accession>A0A6H1ZT12</accession>
<feature type="compositionally biased region" description="Basic and acidic residues" evidence="1">
    <location>
        <begin position="1"/>
        <end position="14"/>
    </location>
</feature>
<feature type="compositionally biased region" description="Low complexity" evidence="1">
    <location>
        <begin position="21"/>
        <end position="34"/>
    </location>
</feature>
<gene>
    <name evidence="2" type="ORF">TM448A01973_0008</name>
    <name evidence="3" type="ORF">TM448B02147_0015</name>
</gene>
<organism evidence="2">
    <name type="scientific">viral metagenome</name>
    <dbReference type="NCBI Taxonomy" id="1070528"/>
    <lineage>
        <taxon>unclassified sequences</taxon>
        <taxon>metagenomes</taxon>
        <taxon>organismal metagenomes</taxon>
    </lineage>
</organism>
<feature type="region of interest" description="Disordered" evidence="1">
    <location>
        <begin position="210"/>
        <end position="231"/>
    </location>
</feature>
<evidence type="ECO:0000256" key="1">
    <source>
        <dbReference type="SAM" id="MobiDB-lite"/>
    </source>
</evidence>
<evidence type="ECO:0000313" key="2">
    <source>
        <dbReference type="EMBL" id="QJA51076.1"/>
    </source>
</evidence>
<dbReference type="EMBL" id="MT144882">
    <property type="protein sequence ID" value="QJI00879.1"/>
    <property type="molecule type" value="Genomic_DNA"/>
</dbReference>
<evidence type="ECO:0000313" key="3">
    <source>
        <dbReference type="EMBL" id="QJI00879.1"/>
    </source>
</evidence>
<protein>
    <submittedName>
        <fullName evidence="2">Uncharacterized protein</fullName>
    </submittedName>
</protein>
<feature type="region of interest" description="Disordered" evidence="1">
    <location>
        <begin position="1"/>
        <end position="35"/>
    </location>
</feature>